<dbReference type="CDD" id="cd00165">
    <property type="entry name" value="S4"/>
    <property type="match status" value="1"/>
</dbReference>
<dbReference type="AlphaFoldDB" id="A0A4V3AMH3"/>
<gene>
    <name evidence="2" type="ORF">E2F48_06950</name>
</gene>
<dbReference type="RefSeq" id="WP_133403243.1">
    <property type="nucleotide sequence ID" value="NZ_SMTK01000002.1"/>
</dbReference>
<dbReference type="Gene3D" id="3.10.290.10">
    <property type="entry name" value="RNA-binding S4 domain"/>
    <property type="match status" value="1"/>
</dbReference>
<proteinExistence type="predicted"/>
<dbReference type="PROSITE" id="PS50889">
    <property type="entry name" value="S4"/>
    <property type="match status" value="1"/>
</dbReference>
<dbReference type="EMBL" id="SMTK01000002">
    <property type="protein sequence ID" value="TDK26892.1"/>
    <property type="molecule type" value="Genomic_DNA"/>
</dbReference>
<evidence type="ECO:0000313" key="2">
    <source>
        <dbReference type="EMBL" id="TDK26892.1"/>
    </source>
</evidence>
<evidence type="ECO:0000313" key="3">
    <source>
        <dbReference type="Proteomes" id="UP000295411"/>
    </source>
</evidence>
<protein>
    <submittedName>
        <fullName evidence="2">RNA-binding S4 domain-containing protein</fullName>
    </submittedName>
</protein>
<sequence length="83" mass="8515">MSSEPNGPGASAGISELPISDGMIRLGQLLKLASLAEDGAEAKTLIDNGLVHVNGDIEERRGRQLHPGDVVSVNGQSVKIVAG</sequence>
<dbReference type="GO" id="GO:0003723">
    <property type="term" value="F:RNA binding"/>
    <property type="evidence" value="ECO:0007669"/>
    <property type="project" value="UniProtKB-KW"/>
</dbReference>
<dbReference type="Pfam" id="PF13275">
    <property type="entry name" value="S4_2"/>
    <property type="match status" value="1"/>
</dbReference>
<keyword evidence="3" id="KW-1185">Reference proteome</keyword>
<keyword evidence="1" id="KW-0694">RNA-binding</keyword>
<reference evidence="2 3" key="1">
    <citation type="submission" date="2019-03" db="EMBL/GenBank/DDBJ databases">
        <title>Arthrobacter sp. nov., an bacterium isolated from biocrust in Mu Us Desert.</title>
        <authorList>
            <person name="Lixiong L."/>
        </authorList>
    </citation>
    <scope>NUCLEOTIDE SEQUENCE [LARGE SCALE GENOMIC DNA]</scope>
    <source>
        <strain evidence="2 3">SLN-3</strain>
    </source>
</reference>
<name>A0A4V3AMH3_9MICC</name>
<dbReference type="Proteomes" id="UP000295411">
    <property type="component" value="Unassembled WGS sequence"/>
</dbReference>
<organism evidence="2 3">
    <name type="scientific">Arthrobacter crusticola</name>
    <dbReference type="NCBI Taxonomy" id="2547960"/>
    <lineage>
        <taxon>Bacteria</taxon>
        <taxon>Bacillati</taxon>
        <taxon>Actinomycetota</taxon>
        <taxon>Actinomycetes</taxon>
        <taxon>Micrococcales</taxon>
        <taxon>Micrococcaceae</taxon>
        <taxon>Arthrobacter</taxon>
    </lineage>
</organism>
<dbReference type="SUPFAM" id="SSF55174">
    <property type="entry name" value="Alpha-L RNA-binding motif"/>
    <property type="match status" value="1"/>
</dbReference>
<accession>A0A4V3AMH3</accession>
<dbReference type="InterPro" id="IPR036986">
    <property type="entry name" value="S4_RNA-bd_sf"/>
</dbReference>
<evidence type="ECO:0000256" key="1">
    <source>
        <dbReference type="PROSITE-ProRule" id="PRU00182"/>
    </source>
</evidence>
<comment type="caution">
    <text evidence="2">The sequence shown here is derived from an EMBL/GenBank/DDBJ whole genome shotgun (WGS) entry which is preliminary data.</text>
</comment>
<dbReference type="OrthoDB" id="9811532at2"/>